<dbReference type="InterPro" id="IPR049163">
    <property type="entry name" value="Pif1-like_2B_dom"/>
</dbReference>
<dbReference type="InterPro" id="IPR027417">
    <property type="entry name" value="P-loop_NTPase"/>
</dbReference>
<dbReference type="CDD" id="cd18809">
    <property type="entry name" value="SF1_C_RecD"/>
    <property type="match status" value="1"/>
</dbReference>
<comment type="caution">
    <text evidence="2">The sequence shown here is derived from an EMBL/GenBank/DDBJ whole genome shotgun (WGS) entry which is preliminary data.</text>
</comment>
<dbReference type="PANTHER" id="PTHR23274">
    <property type="entry name" value="DNA HELICASE-RELATED"/>
    <property type="match status" value="1"/>
</dbReference>
<evidence type="ECO:0000313" key="2">
    <source>
        <dbReference type="EMBL" id="KAG2626992.1"/>
    </source>
</evidence>
<dbReference type="Pfam" id="PF21530">
    <property type="entry name" value="Pif1_2B_dom"/>
    <property type="match status" value="1"/>
</dbReference>
<feature type="domain" description="DNA helicase Pif1-like 2B" evidence="1">
    <location>
        <begin position="107"/>
        <end position="153"/>
    </location>
</feature>
<dbReference type="GO" id="GO:0005657">
    <property type="term" value="C:replication fork"/>
    <property type="evidence" value="ECO:0007669"/>
    <property type="project" value="TreeGrafter"/>
</dbReference>
<organism evidence="2 3">
    <name type="scientific">Panicum virgatum</name>
    <name type="common">Blackwell switchgrass</name>
    <dbReference type="NCBI Taxonomy" id="38727"/>
    <lineage>
        <taxon>Eukaryota</taxon>
        <taxon>Viridiplantae</taxon>
        <taxon>Streptophyta</taxon>
        <taxon>Embryophyta</taxon>
        <taxon>Tracheophyta</taxon>
        <taxon>Spermatophyta</taxon>
        <taxon>Magnoliopsida</taxon>
        <taxon>Liliopsida</taxon>
        <taxon>Poales</taxon>
        <taxon>Poaceae</taxon>
        <taxon>PACMAD clade</taxon>
        <taxon>Panicoideae</taxon>
        <taxon>Panicodae</taxon>
        <taxon>Paniceae</taxon>
        <taxon>Panicinae</taxon>
        <taxon>Panicum</taxon>
        <taxon>Panicum sect. Hiantes</taxon>
    </lineage>
</organism>
<proteinExistence type="predicted"/>
<sequence>ILNIGDGITKSDEGDEWIQIPSDLMLDKGDEPKETIVKSTYPDLFSNYRDPKFLEERAILCPRNETVEEINEYIMSQIEGEEVTYHSSDSVCKASTSSGMEHMYPTEFLNNLKFPGIPNHELRLKVGLPVMLLRNINQSAGLCNGTRMTITQLGNKYIEAKIITETQVGQKVYIPRIIMSPSDSKWPFVLKRRQYPLSVCFAMTINKSQGQSLNTVGLYLSKQVFCHGQLYMALSRVTNRKRLKVLIDDSECQGESKAKNIVYKEIF</sequence>
<gene>
    <name evidence="2" type="ORF">PVAP13_3KG485938</name>
</gene>
<dbReference type="AlphaFoldDB" id="A0A8T0URI7"/>
<dbReference type="EMBL" id="CM029041">
    <property type="protein sequence ID" value="KAG2626992.1"/>
    <property type="molecule type" value="Genomic_DNA"/>
</dbReference>
<protein>
    <recommendedName>
        <fullName evidence="1">DNA helicase Pif1-like 2B domain-containing protein</fullName>
    </recommendedName>
</protein>
<reference evidence="2" key="1">
    <citation type="submission" date="2020-05" db="EMBL/GenBank/DDBJ databases">
        <title>WGS assembly of Panicum virgatum.</title>
        <authorList>
            <person name="Lovell J.T."/>
            <person name="Jenkins J."/>
            <person name="Shu S."/>
            <person name="Juenger T.E."/>
            <person name="Schmutz J."/>
        </authorList>
    </citation>
    <scope>NUCLEOTIDE SEQUENCE</scope>
    <source>
        <strain evidence="2">AP13</strain>
    </source>
</reference>
<name>A0A8T0URI7_PANVG</name>
<dbReference type="Proteomes" id="UP000823388">
    <property type="component" value="Chromosome 3K"/>
</dbReference>
<dbReference type="GO" id="GO:0006260">
    <property type="term" value="P:DNA replication"/>
    <property type="evidence" value="ECO:0007669"/>
    <property type="project" value="TreeGrafter"/>
</dbReference>
<feature type="non-terminal residue" evidence="2">
    <location>
        <position position="1"/>
    </location>
</feature>
<keyword evidence="3" id="KW-1185">Reference proteome</keyword>
<evidence type="ECO:0000313" key="3">
    <source>
        <dbReference type="Proteomes" id="UP000823388"/>
    </source>
</evidence>
<evidence type="ECO:0000259" key="1">
    <source>
        <dbReference type="Pfam" id="PF21530"/>
    </source>
</evidence>
<dbReference type="SUPFAM" id="SSF52540">
    <property type="entry name" value="P-loop containing nucleoside triphosphate hydrolases"/>
    <property type="match status" value="1"/>
</dbReference>
<dbReference type="PANTHER" id="PTHR23274:SF53">
    <property type="entry name" value="ATP-DEPENDENT DNA HELICASE"/>
    <property type="match status" value="1"/>
</dbReference>
<accession>A0A8T0URI7</accession>